<accession>A0A6C0JST1</accession>
<dbReference type="AlphaFoldDB" id="A0A6C0JST1"/>
<sequence length="335" mass="38881">MSKKILDEPKFLFPLTKIDVIKALNWYNQNVDYSDSLEWGSDYIRKNHDIEISLTKDYVVYGYVSRLLSNGHILPDNNLIWHTNKTQEIINSSNARKRISNQNPIPDRVVKKLDNTINVLSEIDSMLDTMIRTKFVSMPKIQSLSLIKSINKDSIIKHSKDQLNEFQEALNDDDDLKEGYSNFSSGEIKKIINFFHSIITLFTHTKVPRKKKTKLANTLKYFKYQKSYSDINLTSIDPIKIIGAKAVWIYNTRYKKIIRLNAKEDSGLGIHRSGIENFDETLSKCKVLRKPEDVIPKILDGGKIFLRDFFDTLKTKESKLTNRINEDCIILRIQS</sequence>
<name>A0A6C0JST1_9ZZZZ</name>
<protein>
    <submittedName>
        <fullName evidence="1">Uncharacterized protein</fullName>
    </submittedName>
</protein>
<evidence type="ECO:0000313" key="1">
    <source>
        <dbReference type="EMBL" id="QHU08812.1"/>
    </source>
</evidence>
<proteinExistence type="predicted"/>
<organism evidence="1">
    <name type="scientific">viral metagenome</name>
    <dbReference type="NCBI Taxonomy" id="1070528"/>
    <lineage>
        <taxon>unclassified sequences</taxon>
        <taxon>metagenomes</taxon>
        <taxon>organismal metagenomes</taxon>
    </lineage>
</organism>
<reference evidence="1" key="1">
    <citation type="journal article" date="2020" name="Nature">
        <title>Giant virus diversity and host interactions through global metagenomics.</title>
        <authorList>
            <person name="Schulz F."/>
            <person name="Roux S."/>
            <person name="Paez-Espino D."/>
            <person name="Jungbluth S."/>
            <person name="Walsh D.A."/>
            <person name="Denef V.J."/>
            <person name="McMahon K.D."/>
            <person name="Konstantinidis K.T."/>
            <person name="Eloe-Fadrosh E.A."/>
            <person name="Kyrpides N.C."/>
            <person name="Woyke T."/>
        </authorList>
    </citation>
    <scope>NUCLEOTIDE SEQUENCE</scope>
    <source>
        <strain evidence="1">GVMAG-S-1064190-84</strain>
    </source>
</reference>
<dbReference type="EMBL" id="MN740699">
    <property type="protein sequence ID" value="QHU08812.1"/>
    <property type="molecule type" value="Genomic_DNA"/>
</dbReference>